<evidence type="ECO:0000313" key="9">
    <source>
        <dbReference type="Proteomes" id="UP001065265"/>
    </source>
</evidence>
<evidence type="ECO:0000256" key="4">
    <source>
        <dbReference type="ARBA" id="ARBA00022692"/>
    </source>
</evidence>
<keyword evidence="6 7" id="KW-0472">Membrane</keyword>
<feature type="transmembrane region" description="Helical" evidence="7">
    <location>
        <begin position="173"/>
        <end position="194"/>
    </location>
</feature>
<keyword evidence="4 7" id="KW-0812">Transmembrane</keyword>
<keyword evidence="5 7" id="KW-1133">Transmembrane helix</keyword>
<dbReference type="PANTHER" id="PTHR30250:SF10">
    <property type="entry name" value="LIPOPOLYSACCHARIDE BIOSYNTHESIS PROTEIN WZXC"/>
    <property type="match status" value="1"/>
</dbReference>
<feature type="transmembrane region" description="Helical" evidence="7">
    <location>
        <begin position="380"/>
        <end position="399"/>
    </location>
</feature>
<feature type="transmembrane region" description="Helical" evidence="7">
    <location>
        <begin position="89"/>
        <end position="107"/>
    </location>
</feature>
<evidence type="ECO:0000256" key="6">
    <source>
        <dbReference type="ARBA" id="ARBA00023136"/>
    </source>
</evidence>
<comment type="subcellular location">
    <subcellularLocation>
        <location evidence="1">Cell membrane</location>
        <topology evidence="1">Multi-pass membrane protein</topology>
    </subcellularLocation>
</comment>
<dbReference type="Pfam" id="PF13440">
    <property type="entry name" value="Polysacc_synt_3"/>
    <property type="match status" value="1"/>
</dbReference>
<comment type="similarity">
    <text evidence="2">Belongs to the polysaccharide synthase family.</text>
</comment>
<evidence type="ECO:0000256" key="3">
    <source>
        <dbReference type="ARBA" id="ARBA00022475"/>
    </source>
</evidence>
<feature type="transmembrane region" description="Helical" evidence="7">
    <location>
        <begin position="450"/>
        <end position="474"/>
    </location>
</feature>
<dbReference type="Proteomes" id="UP001065265">
    <property type="component" value="Chromosome"/>
</dbReference>
<gene>
    <name evidence="8" type="ORF">L1F33_12810</name>
</gene>
<evidence type="ECO:0000256" key="2">
    <source>
        <dbReference type="ARBA" id="ARBA00007430"/>
    </source>
</evidence>
<proteinExistence type="inferred from homology"/>
<organism evidence="8 9">
    <name type="scientific">Qipengyuania spongiae</name>
    <dbReference type="NCBI Taxonomy" id="2909673"/>
    <lineage>
        <taxon>Bacteria</taxon>
        <taxon>Pseudomonadati</taxon>
        <taxon>Pseudomonadota</taxon>
        <taxon>Alphaproteobacteria</taxon>
        <taxon>Sphingomonadales</taxon>
        <taxon>Erythrobacteraceae</taxon>
        <taxon>Qipengyuania</taxon>
    </lineage>
</organism>
<name>A0ABY5SXQ1_9SPHN</name>
<dbReference type="PANTHER" id="PTHR30250">
    <property type="entry name" value="PST FAMILY PREDICTED COLANIC ACID TRANSPORTER"/>
    <property type="match status" value="1"/>
</dbReference>
<dbReference type="EMBL" id="CP092471">
    <property type="protein sequence ID" value="UVI39100.1"/>
    <property type="molecule type" value="Genomic_DNA"/>
</dbReference>
<evidence type="ECO:0000256" key="1">
    <source>
        <dbReference type="ARBA" id="ARBA00004651"/>
    </source>
</evidence>
<accession>A0ABY5SXQ1</accession>
<dbReference type="RefSeq" id="WP_265558281.1">
    <property type="nucleotide sequence ID" value="NZ_CP092471.1"/>
</dbReference>
<feature type="transmembrane region" description="Helical" evidence="7">
    <location>
        <begin position="113"/>
        <end position="133"/>
    </location>
</feature>
<feature type="transmembrane region" description="Helical" evidence="7">
    <location>
        <begin position="44"/>
        <end position="68"/>
    </location>
</feature>
<dbReference type="InterPro" id="IPR050833">
    <property type="entry name" value="Poly_Biosynth_Transport"/>
</dbReference>
<keyword evidence="9" id="KW-1185">Reference proteome</keyword>
<sequence>MKSTSNLLMRGAFWIGATRVAVNLMGLASTIILARLLVPEDFGLVAIATALAAVIQAVTELSLSQALVQHADPEEDHFHTAWTMNVLRAAILGVLIAALGWPAAYFYAEPRLIEIMIGFGIANVIGGFINPRLALFERRLEFKQWVFLSGGEKLAGFVVSAGIAFVFRSYWALVVGVLASQLTRVIVSYALISYRPRPRLSHYRDLLNFSIWLTFGQAVQAINWRANPLLLAAFLPTPVVGSYNVASRVSSLAVNEVLEPVNALLFPAFSRLQSERERLRAAYIRTQGLLALLSFPVGCGLAAVAAPTVLLVLGEQWRSAIPIVQFLAIAAVIQRQVQLSPLAMATANTKQMFGRDVRALIIRLPLVLGGLAFGPSLGVGSLFGALIGHTLSSLLNALLNMQLVAKIIDLGLMQQMKQIWRPAVAGTLMALCVAGALARLPEQSELVGQIAMLIGAVAAGGVLYVGIVALLWLIAGRPAGAETEAVDTARKVLGRLRSRGAPA</sequence>
<feature type="transmembrane region" description="Helical" evidence="7">
    <location>
        <begin position="289"/>
        <end position="313"/>
    </location>
</feature>
<evidence type="ECO:0000256" key="5">
    <source>
        <dbReference type="ARBA" id="ARBA00022989"/>
    </source>
</evidence>
<evidence type="ECO:0000313" key="8">
    <source>
        <dbReference type="EMBL" id="UVI39100.1"/>
    </source>
</evidence>
<evidence type="ECO:0000256" key="7">
    <source>
        <dbReference type="SAM" id="Phobius"/>
    </source>
</evidence>
<protein>
    <submittedName>
        <fullName evidence="8">Lipopolysaccharide biosynthesis protein</fullName>
    </submittedName>
</protein>
<feature type="transmembrane region" description="Helical" evidence="7">
    <location>
        <begin position="145"/>
        <end position="167"/>
    </location>
</feature>
<feature type="transmembrane region" description="Helical" evidence="7">
    <location>
        <begin position="419"/>
        <end position="438"/>
    </location>
</feature>
<feature type="transmembrane region" description="Helical" evidence="7">
    <location>
        <begin position="12"/>
        <end position="38"/>
    </location>
</feature>
<dbReference type="CDD" id="cd13127">
    <property type="entry name" value="MATE_tuaB_like"/>
    <property type="match status" value="1"/>
</dbReference>
<keyword evidence="3" id="KW-1003">Cell membrane</keyword>
<reference evidence="8" key="1">
    <citation type="submission" date="2022-02" db="EMBL/GenBank/DDBJ databases">
        <title>Qipengyuania spongiae sp. nov., isolated from marine sponge.</title>
        <authorList>
            <person name="Li Z."/>
            <person name="Zhang M."/>
        </authorList>
    </citation>
    <scope>NUCLEOTIDE SEQUENCE</scope>
    <source>
        <strain evidence="8">PHS-Z21</strain>
    </source>
</reference>